<feature type="transmembrane region" description="Helical" evidence="7">
    <location>
        <begin position="186"/>
        <end position="204"/>
    </location>
</feature>
<feature type="transmembrane region" description="Helical" evidence="7">
    <location>
        <begin position="50"/>
        <end position="76"/>
    </location>
</feature>
<feature type="transmembrane region" description="Helical" evidence="7">
    <location>
        <begin position="118"/>
        <end position="139"/>
    </location>
</feature>
<evidence type="ECO:0000313" key="9">
    <source>
        <dbReference type="Proteomes" id="UP000632377"/>
    </source>
</evidence>
<proteinExistence type="inferred from homology"/>
<name>A0ABS1TDU2_9CLOT</name>
<keyword evidence="3" id="KW-1003">Cell membrane</keyword>
<reference evidence="8 9" key="1">
    <citation type="submission" date="2021-01" db="EMBL/GenBank/DDBJ databases">
        <title>Genome public.</title>
        <authorList>
            <person name="Liu C."/>
            <person name="Sun Q."/>
        </authorList>
    </citation>
    <scope>NUCLEOTIDE SEQUENCE [LARGE SCALE GENOMIC DNA]</scope>
    <source>
        <strain evidence="8 9">YIM B02515</strain>
    </source>
</reference>
<keyword evidence="6 7" id="KW-0472">Membrane</keyword>
<evidence type="ECO:0000313" key="8">
    <source>
        <dbReference type="EMBL" id="MBL4937529.1"/>
    </source>
</evidence>
<comment type="caution">
    <text evidence="8">The sequence shown here is derived from an EMBL/GenBank/DDBJ whole genome shotgun (WGS) entry which is preliminary data.</text>
</comment>
<evidence type="ECO:0000256" key="4">
    <source>
        <dbReference type="ARBA" id="ARBA00022692"/>
    </source>
</evidence>
<dbReference type="InterPro" id="IPR052923">
    <property type="entry name" value="UPF0718"/>
</dbReference>
<evidence type="ECO:0000256" key="6">
    <source>
        <dbReference type="ARBA" id="ARBA00023136"/>
    </source>
</evidence>
<feature type="transmembrane region" description="Helical" evidence="7">
    <location>
        <begin position="216"/>
        <end position="232"/>
    </location>
</feature>
<protein>
    <submittedName>
        <fullName evidence="8">Permease</fullName>
    </submittedName>
</protein>
<dbReference type="InterPro" id="IPR005524">
    <property type="entry name" value="DUF318"/>
</dbReference>
<evidence type="ECO:0000256" key="7">
    <source>
        <dbReference type="SAM" id="Phobius"/>
    </source>
</evidence>
<evidence type="ECO:0000256" key="5">
    <source>
        <dbReference type="ARBA" id="ARBA00022989"/>
    </source>
</evidence>
<evidence type="ECO:0000256" key="3">
    <source>
        <dbReference type="ARBA" id="ARBA00022475"/>
    </source>
</evidence>
<dbReference type="PANTHER" id="PTHR34184">
    <property type="entry name" value="UPF0718 PROTEIN YCGR"/>
    <property type="match status" value="1"/>
</dbReference>
<comment type="subcellular location">
    <subcellularLocation>
        <location evidence="1">Cell membrane</location>
        <topology evidence="1">Multi-pass membrane protein</topology>
    </subcellularLocation>
</comment>
<dbReference type="RefSeq" id="WP_202750273.1">
    <property type="nucleotide sequence ID" value="NZ_JAESWC010000014.1"/>
</dbReference>
<gene>
    <name evidence="8" type="ORF">JK636_17575</name>
</gene>
<feature type="transmembrane region" description="Helical" evidence="7">
    <location>
        <begin position="88"/>
        <end position="111"/>
    </location>
</feature>
<keyword evidence="9" id="KW-1185">Reference proteome</keyword>
<dbReference type="PANTHER" id="PTHR34184:SF4">
    <property type="entry name" value="UPF0718 PROTEIN YCGR"/>
    <property type="match status" value="1"/>
</dbReference>
<evidence type="ECO:0000256" key="1">
    <source>
        <dbReference type="ARBA" id="ARBA00004651"/>
    </source>
</evidence>
<dbReference type="Pfam" id="PF03773">
    <property type="entry name" value="ArsP_1"/>
    <property type="match status" value="1"/>
</dbReference>
<feature type="transmembrane region" description="Helical" evidence="7">
    <location>
        <begin position="12"/>
        <end position="38"/>
    </location>
</feature>
<keyword evidence="4 7" id="KW-0812">Transmembrane</keyword>
<comment type="similarity">
    <text evidence="2">Belongs to the UPF0718 family.</text>
</comment>
<dbReference type="EMBL" id="JAESWC010000014">
    <property type="protein sequence ID" value="MBL4937529.1"/>
    <property type="molecule type" value="Genomic_DNA"/>
</dbReference>
<dbReference type="Proteomes" id="UP000632377">
    <property type="component" value="Unassembled WGS sequence"/>
</dbReference>
<feature type="transmembrane region" description="Helical" evidence="7">
    <location>
        <begin position="279"/>
        <end position="302"/>
    </location>
</feature>
<feature type="transmembrane region" description="Helical" evidence="7">
    <location>
        <begin position="238"/>
        <end position="259"/>
    </location>
</feature>
<accession>A0ABS1TDU2</accession>
<keyword evidence="5 7" id="KW-1133">Transmembrane helix</keyword>
<sequence>MSNSIIQNFSVIFISIVLEALPFILLGSIISAVIQVFISEDTIAKILPKNKLLGVLAAALSGLIFPVCECAVIPIGRRLIKKGVPLNMAVAFMLSVPIVNPIVLLSTYYAFHGRPYIVLLRGGLGLFIAVAIGMLVDIFQQGKEAVKLSYIDSGNLCSCGYDHSYKKKESRFMEVIYHTNSELYDIGKFLILGAFISAFFQTIIERDYVLKLGQHPVYSIIAMMLFAYLISLCSEADAFIASTFLGQFTPGAIIAFLILGPMIDIKNTLMLSASFKKGFIVKLISLIFIMCFAAGFIVNAVINI</sequence>
<evidence type="ECO:0000256" key="2">
    <source>
        <dbReference type="ARBA" id="ARBA00006386"/>
    </source>
</evidence>
<organism evidence="8 9">
    <name type="scientific">Clostridium rhizosphaerae</name>
    <dbReference type="NCBI Taxonomy" id="2803861"/>
    <lineage>
        <taxon>Bacteria</taxon>
        <taxon>Bacillati</taxon>
        <taxon>Bacillota</taxon>
        <taxon>Clostridia</taxon>
        <taxon>Eubacteriales</taxon>
        <taxon>Clostridiaceae</taxon>
        <taxon>Clostridium</taxon>
    </lineage>
</organism>